<dbReference type="PANTHER" id="PTHR33545">
    <property type="entry name" value="UPF0750 MEMBRANE PROTEIN YITT-RELATED"/>
    <property type="match status" value="1"/>
</dbReference>
<evidence type="ECO:0000256" key="5">
    <source>
        <dbReference type="ARBA" id="ARBA00023136"/>
    </source>
</evidence>
<organism evidence="7 8">
    <name type="scientific">[Ruminococcus] lactaris</name>
    <dbReference type="NCBI Taxonomy" id="46228"/>
    <lineage>
        <taxon>Bacteria</taxon>
        <taxon>Bacillati</taxon>
        <taxon>Bacillota</taxon>
        <taxon>Clostridia</taxon>
        <taxon>Lachnospirales</taxon>
        <taxon>Lachnospiraceae</taxon>
        <taxon>Mediterraneibacter</taxon>
    </lineage>
</organism>
<evidence type="ECO:0000313" key="7">
    <source>
        <dbReference type="EMBL" id="RGK38169.1"/>
    </source>
</evidence>
<dbReference type="InterPro" id="IPR015867">
    <property type="entry name" value="N-reg_PII/ATP_PRibTrfase_C"/>
</dbReference>
<evidence type="ECO:0000313" key="8">
    <source>
        <dbReference type="Proteomes" id="UP000260793"/>
    </source>
</evidence>
<name>A0A3E4LL39_9FIRM</name>
<proteinExistence type="predicted"/>
<evidence type="ECO:0000256" key="1">
    <source>
        <dbReference type="ARBA" id="ARBA00004651"/>
    </source>
</evidence>
<keyword evidence="3 6" id="KW-0812">Transmembrane</keyword>
<dbReference type="Gene3D" id="3.30.70.120">
    <property type="match status" value="1"/>
</dbReference>
<sequence>MASFSVACILLPNDAIDYGTAGIAILISKMTGYSLSLCVLFVFLPFLIAGIIMLGKYFFAKALIGFAVYTLGLAYFEKIPFELNTEHFLAVAFGGAILGIGLSLILRNGGCIDGSEIFANIVVHQIYNKTGKDYSISYILIGFNLIVYLAVFVLINRDSAMLSLLVYIIATAIIDHFTDHFEAIKQITIITKDPDRIIRQIKEDLNKTCTIIHSSGVIAGENKTLICYVNYFELQKVKTIISENKGTFSTVSTIEEILR</sequence>
<feature type="transmembrane region" description="Helical" evidence="6">
    <location>
        <begin position="136"/>
        <end position="155"/>
    </location>
</feature>
<dbReference type="InterPro" id="IPR003740">
    <property type="entry name" value="YitT"/>
</dbReference>
<dbReference type="PANTHER" id="PTHR33545:SF5">
    <property type="entry name" value="UPF0750 MEMBRANE PROTEIN YITT"/>
    <property type="match status" value="1"/>
</dbReference>
<gene>
    <name evidence="7" type="ORF">DXD17_10650</name>
</gene>
<feature type="transmembrane region" description="Helical" evidence="6">
    <location>
        <begin position="58"/>
        <end position="76"/>
    </location>
</feature>
<evidence type="ECO:0000256" key="4">
    <source>
        <dbReference type="ARBA" id="ARBA00022989"/>
    </source>
</evidence>
<comment type="subcellular location">
    <subcellularLocation>
        <location evidence="1">Cell membrane</location>
        <topology evidence="1">Multi-pass membrane protein</topology>
    </subcellularLocation>
</comment>
<dbReference type="GO" id="GO:0005886">
    <property type="term" value="C:plasma membrane"/>
    <property type="evidence" value="ECO:0007669"/>
    <property type="project" value="UniProtKB-SubCell"/>
</dbReference>
<protein>
    <submittedName>
        <fullName evidence="7">YitT family protein</fullName>
    </submittedName>
</protein>
<feature type="transmembrane region" description="Helical" evidence="6">
    <location>
        <begin position="31"/>
        <end position="51"/>
    </location>
</feature>
<dbReference type="InterPro" id="IPR051461">
    <property type="entry name" value="UPF0750_membrane"/>
</dbReference>
<keyword evidence="2" id="KW-1003">Cell membrane</keyword>
<keyword evidence="5 6" id="KW-0472">Membrane</keyword>
<dbReference type="AlphaFoldDB" id="A0A3E4LL39"/>
<keyword evidence="4 6" id="KW-1133">Transmembrane helix</keyword>
<comment type="caution">
    <text evidence="7">The sequence shown here is derived from an EMBL/GenBank/DDBJ whole genome shotgun (WGS) entry which is preliminary data.</text>
</comment>
<reference evidence="7 8" key="1">
    <citation type="submission" date="2018-08" db="EMBL/GenBank/DDBJ databases">
        <title>A genome reference for cultivated species of the human gut microbiota.</title>
        <authorList>
            <person name="Zou Y."/>
            <person name="Xue W."/>
            <person name="Luo G."/>
        </authorList>
    </citation>
    <scope>NUCLEOTIDE SEQUENCE [LARGE SCALE GENOMIC DNA]</scope>
    <source>
        <strain evidence="7 8">TF11-7</strain>
    </source>
</reference>
<evidence type="ECO:0000256" key="3">
    <source>
        <dbReference type="ARBA" id="ARBA00022692"/>
    </source>
</evidence>
<evidence type="ECO:0000256" key="6">
    <source>
        <dbReference type="SAM" id="Phobius"/>
    </source>
</evidence>
<dbReference type="EMBL" id="QSQN01000029">
    <property type="protein sequence ID" value="RGK38169.1"/>
    <property type="molecule type" value="Genomic_DNA"/>
</dbReference>
<evidence type="ECO:0000256" key="2">
    <source>
        <dbReference type="ARBA" id="ARBA00022475"/>
    </source>
</evidence>
<feature type="transmembrane region" description="Helical" evidence="6">
    <location>
        <begin position="88"/>
        <end position="106"/>
    </location>
</feature>
<dbReference type="Proteomes" id="UP000260793">
    <property type="component" value="Unassembled WGS sequence"/>
</dbReference>
<accession>A0A3E4LL39</accession>
<dbReference type="Pfam" id="PF02588">
    <property type="entry name" value="YitT_membrane"/>
    <property type="match status" value="1"/>
</dbReference>